<gene>
    <name evidence="1" type="ORF">DFJ67_7439</name>
</gene>
<evidence type="ECO:0000313" key="1">
    <source>
        <dbReference type="EMBL" id="REG01356.1"/>
    </source>
</evidence>
<accession>A0A3D9ZVW8</accession>
<sequence length="463" mass="51185">MDARTYGEFMDAYDSSRRSSWTTPQYFSASDGGVEHSISRDPAIFDNSLVYNLLFSEGGLVIPDIFFFNCEPLIGHVARYNTGHWPLVLQALRRGLIIPAFRSEDTETFGGALSAIGGEQILGIEYQQYLRHSTQPELLAEALDVATAGSSKALRMSWPSNMGGRYQKVVEATFSRPELPRALDERQHDLWVGIEEWRETVPEAAMRATRDKGGLGLRRAEMFNALGARLPIIGGPRDFDKPRDLITAVDALRDEQLSRRVRFFVDVVNVTYQRSQATGFSSLHNSIGPLSPVTMSLYPDDDGINALPTTLEIAVRVPTVRTLLEADSARVLDAMTSGAGQGFFASRRAWMANREPTNETRMSETLRLHAEAYARELREVAKGGRSNLTIVVAQSASVGFFSTAFTKTLDFLANTDHANPAYGLVAGVVGAGVTFYVKFQPTRRHKLTVPRNPPETTIPIFTA</sequence>
<evidence type="ECO:0000313" key="2">
    <source>
        <dbReference type="Proteomes" id="UP000256913"/>
    </source>
</evidence>
<protein>
    <submittedName>
        <fullName evidence="1">Uncharacterized protein</fullName>
    </submittedName>
</protein>
<comment type="caution">
    <text evidence="1">The sequence shown here is derived from an EMBL/GenBank/DDBJ whole genome shotgun (WGS) entry which is preliminary data.</text>
</comment>
<dbReference type="AlphaFoldDB" id="A0A3D9ZVW8"/>
<keyword evidence="2" id="KW-1185">Reference proteome</keyword>
<organism evidence="1 2">
    <name type="scientific">Asanoa ferruginea</name>
    <dbReference type="NCBI Taxonomy" id="53367"/>
    <lineage>
        <taxon>Bacteria</taxon>
        <taxon>Bacillati</taxon>
        <taxon>Actinomycetota</taxon>
        <taxon>Actinomycetes</taxon>
        <taxon>Micromonosporales</taxon>
        <taxon>Micromonosporaceae</taxon>
        <taxon>Asanoa</taxon>
    </lineage>
</organism>
<proteinExistence type="predicted"/>
<reference evidence="1 2" key="1">
    <citation type="submission" date="2018-08" db="EMBL/GenBank/DDBJ databases">
        <title>Sequencing the genomes of 1000 actinobacteria strains.</title>
        <authorList>
            <person name="Klenk H.-P."/>
        </authorList>
    </citation>
    <scope>NUCLEOTIDE SEQUENCE [LARGE SCALE GENOMIC DNA]</scope>
    <source>
        <strain evidence="1 2">DSM 44099</strain>
    </source>
</reference>
<dbReference type="Proteomes" id="UP000256913">
    <property type="component" value="Unassembled WGS sequence"/>
</dbReference>
<dbReference type="EMBL" id="QUMQ01000001">
    <property type="protein sequence ID" value="REG01356.1"/>
    <property type="molecule type" value="Genomic_DNA"/>
</dbReference>
<name>A0A3D9ZVW8_9ACTN</name>